<keyword evidence="4" id="KW-0460">Magnesium</keyword>
<keyword evidence="1" id="KW-0540">Nuclease</keyword>
<dbReference type="Pfam" id="PF01850">
    <property type="entry name" value="PIN"/>
    <property type="match status" value="1"/>
</dbReference>
<dbReference type="GO" id="GO:0046872">
    <property type="term" value="F:metal ion binding"/>
    <property type="evidence" value="ECO:0007669"/>
    <property type="project" value="UniProtKB-KW"/>
</dbReference>
<dbReference type="Proteomes" id="UP000568877">
    <property type="component" value="Unassembled WGS sequence"/>
</dbReference>
<evidence type="ECO:0000256" key="3">
    <source>
        <dbReference type="ARBA" id="ARBA00022801"/>
    </source>
</evidence>
<dbReference type="AlphaFoldDB" id="A0A6V8PN15"/>
<dbReference type="GO" id="GO:0016787">
    <property type="term" value="F:hydrolase activity"/>
    <property type="evidence" value="ECO:0007669"/>
    <property type="project" value="UniProtKB-KW"/>
</dbReference>
<sequence>MIRIKEQEADSRGEISVNEVEPQALIKPTVEAPRRFLLDSFAVLAYLNDEEGADQVEEILKGARTGEMETYMHVVNLGEIFYLTMRQEDETAAYKVYGTVRRYPVTFIEDLSEDLLLTAGRFKAKNAIAYADTFAAATAKLKDATLVTGDPEYKPLEGEIDILWIGSVE</sequence>
<dbReference type="CDD" id="cd18689">
    <property type="entry name" value="PIN_VapC-like"/>
    <property type="match status" value="1"/>
</dbReference>
<name>A0A6V8PN15_9ACTN</name>
<evidence type="ECO:0000259" key="5">
    <source>
        <dbReference type="Pfam" id="PF01850"/>
    </source>
</evidence>
<organism evidence="6 7">
    <name type="scientific">Candidatus Hakubella thermalkaliphila</name>
    <dbReference type="NCBI Taxonomy" id="2754717"/>
    <lineage>
        <taxon>Bacteria</taxon>
        <taxon>Bacillati</taxon>
        <taxon>Actinomycetota</taxon>
        <taxon>Actinomycetota incertae sedis</taxon>
        <taxon>Candidatus Hakubellales</taxon>
        <taxon>Candidatus Hakubellaceae</taxon>
        <taxon>Candidatus Hakubella</taxon>
    </lineage>
</organism>
<proteinExistence type="predicted"/>
<gene>
    <name evidence="6" type="ORF">HKBW3S42_00750</name>
</gene>
<reference evidence="6 7" key="1">
    <citation type="journal article" date="2020" name="Front. Microbiol.">
        <title>Single-cell genomics of novel Actinobacteria with the Wood-Ljungdahl pathway discovered in a serpentinizing system.</title>
        <authorList>
            <person name="Merino N."/>
            <person name="Kawai M."/>
            <person name="Boyd E.S."/>
            <person name="Colman D.R."/>
            <person name="McGlynn S.E."/>
            <person name="Nealson K.H."/>
            <person name="Kurokawa K."/>
            <person name="Hongoh Y."/>
        </authorList>
    </citation>
    <scope>NUCLEOTIDE SEQUENCE [LARGE SCALE GENOMIC DNA]</scope>
    <source>
        <strain evidence="6 7">S42</strain>
    </source>
</reference>
<accession>A0A6V8PN15</accession>
<keyword evidence="2" id="KW-0479">Metal-binding</keyword>
<evidence type="ECO:0000256" key="4">
    <source>
        <dbReference type="ARBA" id="ARBA00022842"/>
    </source>
</evidence>
<dbReference type="SUPFAM" id="SSF88723">
    <property type="entry name" value="PIN domain-like"/>
    <property type="match status" value="1"/>
</dbReference>
<dbReference type="Gene3D" id="3.40.50.1010">
    <property type="entry name" value="5'-nuclease"/>
    <property type="match status" value="1"/>
</dbReference>
<dbReference type="GO" id="GO:0004518">
    <property type="term" value="F:nuclease activity"/>
    <property type="evidence" value="ECO:0007669"/>
    <property type="project" value="UniProtKB-KW"/>
</dbReference>
<dbReference type="EMBL" id="BLSA01000078">
    <property type="protein sequence ID" value="GFP32446.1"/>
    <property type="molecule type" value="Genomic_DNA"/>
</dbReference>
<evidence type="ECO:0000313" key="7">
    <source>
        <dbReference type="Proteomes" id="UP000568877"/>
    </source>
</evidence>
<evidence type="ECO:0000313" key="6">
    <source>
        <dbReference type="EMBL" id="GFP32446.1"/>
    </source>
</evidence>
<dbReference type="InterPro" id="IPR002716">
    <property type="entry name" value="PIN_dom"/>
</dbReference>
<evidence type="ECO:0000256" key="1">
    <source>
        <dbReference type="ARBA" id="ARBA00022722"/>
    </source>
</evidence>
<feature type="domain" description="PIN" evidence="5">
    <location>
        <begin position="37"/>
        <end position="153"/>
    </location>
</feature>
<dbReference type="InterPro" id="IPR029060">
    <property type="entry name" value="PIN-like_dom_sf"/>
</dbReference>
<protein>
    <submittedName>
        <fullName evidence="6">Ribonuclease VapC</fullName>
    </submittedName>
</protein>
<comment type="caution">
    <text evidence="6">The sequence shown here is derived from an EMBL/GenBank/DDBJ whole genome shotgun (WGS) entry which is preliminary data.</text>
</comment>
<evidence type="ECO:0000256" key="2">
    <source>
        <dbReference type="ARBA" id="ARBA00022723"/>
    </source>
</evidence>
<keyword evidence="3" id="KW-0378">Hydrolase</keyword>